<dbReference type="Proteomes" id="UP000887580">
    <property type="component" value="Unplaced"/>
</dbReference>
<evidence type="ECO:0000313" key="2">
    <source>
        <dbReference type="WBParaSite" id="PS1159_v2.g13334.t1"/>
    </source>
</evidence>
<name>A0AC35F3V0_9BILA</name>
<accession>A0AC35F3V0</accession>
<protein>
    <submittedName>
        <fullName evidence="2">DNA-directed DNA polymerase</fullName>
    </submittedName>
</protein>
<dbReference type="WBParaSite" id="PS1159_v2.g13334.t1">
    <property type="protein sequence ID" value="PS1159_v2.g13334.t1"/>
    <property type="gene ID" value="PS1159_v2.g13334"/>
</dbReference>
<organism evidence="1 2">
    <name type="scientific">Panagrolaimus sp. PS1159</name>
    <dbReference type="NCBI Taxonomy" id="55785"/>
    <lineage>
        <taxon>Eukaryota</taxon>
        <taxon>Metazoa</taxon>
        <taxon>Ecdysozoa</taxon>
        <taxon>Nematoda</taxon>
        <taxon>Chromadorea</taxon>
        <taxon>Rhabditida</taxon>
        <taxon>Tylenchina</taxon>
        <taxon>Panagrolaimomorpha</taxon>
        <taxon>Panagrolaimoidea</taxon>
        <taxon>Panagrolaimidae</taxon>
        <taxon>Panagrolaimus</taxon>
    </lineage>
</organism>
<proteinExistence type="predicted"/>
<sequence length="256" mass="28953">MVCPRNVNGLKLDEDYVKTPSGNYFVKPHLRKGLLADILEDLLSARKRAKNELKNEKDPFRANSVYGFTGATVGKLPCLEISQSVTSYGREMIDLTKASVEEIFKAGAFDGKVKKDASVIYGDTDSVMVRFFVDTVAEAMELGHIAANEVSKKFVKPIKLEFEKVYFPYLLINKKRYAGLYYTKPDVHDKMDCKGLETVRRDNCPLVATVLNNCLEKLMIDRNANAALEYAKRVISDLLCYRIDISMLIISKELTR</sequence>
<evidence type="ECO:0000313" key="1">
    <source>
        <dbReference type="Proteomes" id="UP000887580"/>
    </source>
</evidence>
<reference evidence="2" key="1">
    <citation type="submission" date="2022-11" db="UniProtKB">
        <authorList>
            <consortium name="WormBaseParasite"/>
        </authorList>
    </citation>
    <scope>IDENTIFICATION</scope>
</reference>